<sequence length="260" mass="29425">MLKALLKLLVELTGNRYISKLLIAVTTSKSSRMLIPLFVKVYRINLAEIKLPLSEYQSLHHFFTRVLKPGSRPIDNHEGALVSPVDGVIRAFGSISETETYEVKDRQILLEEMLGSKEKANQYKDGKYIILYLSPQHYHRIHSPIKGHIKGNWTLGGKSYPVNRIGIKYGNRPLSTNYRTITEIESNKKNIAVVKVGALNVNSIHLTNQHEQVEPGEELAYFSFGSTVILLIENDNFQFAEDVSAWREIKYGESLGVIAN</sequence>
<reference evidence="13" key="1">
    <citation type="submission" date="2021-04" db="EMBL/GenBank/DDBJ databases">
        <title>Isolation and polyphasic classification of algal microorganism.</title>
        <authorList>
            <person name="Wang S."/>
        </authorList>
    </citation>
    <scope>NUCLEOTIDE SEQUENCE</scope>
    <source>
        <strain evidence="13">720a</strain>
    </source>
</reference>
<evidence type="ECO:0000256" key="7">
    <source>
        <dbReference type="ARBA" id="ARBA00023145"/>
    </source>
</evidence>
<feature type="site" description="Cleavage (non-hydrolytic); by autocatalysis" evidence="12">
    <location>
        <begin position="225"/>
        <end position="226"/>
    </location>
</feature>
<evidence type="ECO:0000256" key="9">
    <source>
        <dbReference type="ARBA" id="ARBA00023239"/>
    </source>
</evidence>
<evidence type="ECO:0000256" key="5">
    <source>
        <dbReference type="ARBA" id="ARBA00023098"/>
    </source>
</evidence>
<evidence type="ECO:0000256" key="4">
    <source>
        <dbReference type="ARBA" id="ARBA00022793"/>
    </source>
</evidence>
<keyword evidence="4 12" id="KW-0210">Decarboxylase</keyword>
<feature type="chain" id="PRO_5038179199" description="Phosphatidylserine decarboxylase alpha chain" evidence="12">
    <location>
        <begin position="226"/>
        <end position="260"/>
    </location>
</feature>
<dbReference type="EMBL" id="JAGSOT010000007">
    <property type="protein sequence ID" value="MBR7795158.1"/>
    <property type="molecule type" value="Genomic_DNA"/>
</dbReference>
<keyword evidence="5 12" id="KW-0443">Lipid metabolism</keyword>
<comment type="subunit">
    <text evidence="12">Heterodimer of a large membrane-associated beta subunit and a small pyruvoyl-containing alpha subunit.</text>
</comment>
<evidence type="ECO:0000256" key="11">
    <source>
        <dbReference type="ARBA" id="ARBA00023317"/>
    </source>
</evidence>
<dbReference type="AlphaFoldDB" id="A0A941DXA1"/>
<proteinExistence type="inferred from homology"/>
<dbReference type="NCBIfam" id="TIGR00163">
    <property type="entry name" value="PS_decarb"/>
    <property type="match status" value="1"/>
</dbReference>
<feature type="active site" description="Charge relay system; for autoendoproteolytic cleavage activity" evidence="12">
    <location>
        <position position="142"/>
    </location>
</feature>
<comment type="pathway">
    <text evidence="1">Lipid metabolism.</text>
</comment>
<keyword evidence="10 12" id="KW-1208">Phospholipid metabolism</keyword>
<dbReference type="GO" id="GO:0004609">
    <property type="term" value="F:phosphatidylserine decarboxylase activity"/>
    <property type="evidence" value="ECO:0007669"/>
    <property type="project" value="UniProtKB-UniRule"/>
</dbReference>
<feature type="active site" description="Charge relay system; for autoendoproteolytic cleavage activity" evidence="12">
    <location>
        <position position="226"/>
    </location>
</feature>
<dbReference type="PANTHER" id="PTHR10067:SF6">
    <property type="entry name" value="PHOSPHATIDYLSERINE DECARBOXYLASE PROENZYME, MITOCHONDRIAL"/>
    <property type="match status" value="1"/>
</dbReference>
<name>A0A941DXA1_9BACI</name>
<dbReference type="InterPro" id="IPR033178">
    <property type="entry name" value="PSD_type1_pro"/>
</dbReference>
<evidence type="ECO:0000313" key="14">
    <source>
        <dbReference type="Proteomes" id="UP000675284"/>
    </source>
</evidence>
<keyword evidence="7 12" id="KW-0865">Zymogen</keyword>
<dbReference type="RefSeq" id="WP_026682348.1">
    <property type="nucleotide sequence ID" value="NZ_CP115959.1"/>
</dbReference>
<evidence type="ECO:0000313" key="13">
    <source>
        <dbReference type="EMBL" id="MBR7795158.1"/>
    </source>
</evidence>
<comment type="cofactor">
    <cofactor evidence="12">
        <name>pyruvate</name>
        <dbReference type="ChEBI" id="CHEBI:15361"/>
    </cofactor>
    <text evidence="12">Binds 1 pyruvoyl group covalently per subunit.</text>
</comment>
<dbReference type="GO" id="GO:0006646">
    <property type="term" value="P:phosphatidylethanolamine biosynthetic process"/>
    <property type="evidence" value="ECO:0007669"/>
    <property type="project" value="UniProtKB-UniRule"/>
</dbReference>
<evidence type="ECO:0000256" key="8">
    <source>
        <dbReference type="ARBA" id="ARBA00023209"/>
    </source>
</evidence>
<protein>
    <recommendedName>
        <fullName evidence="12">Phosphatidylserine decarboxylase proenzyme</fullName>
        <ecNumber evidence="12">4.1.1.65</ecNumber>
    </recommendedName>
    <component>
        <recommendedName>
            <fullName evidence="12">Phosphatidylserine decarboxylase alpha chain</fullName>
        </recommendedName>
    </component>
    <component>
        <recommendedName>
            <fullName evidence="12">Phosphatidylserine decarboxylase beta chain</fullName>
        </recommendedName>
    </component>
</protein>
<dbReference type="GO" id="GO:0005886">
    <property type="term" value="C:plasma membrane"/>
    <property type="evidence" value="ECO:0007669"/>
    <property type="project" value="UniProtKB-SubCell"/>
</dbReference>
<evidence type="ECO:0000256" key="10">
    <source>
        <dbReference type="ARBA" id="ARBA00023264"/>
    </source>
</evidence>
<comment type="similarity">
    <text evidence="12">Belongs to the phosphatidylserine decarboxylase family. PSD-B subfamily. Prokaryotic type I sub-subfamily.</text>
</comment>
<comment type="caution">
    <text evidence="13">The sequence shown here is derived from an EMBL/GenBank/DDBJ whole genome shotgun (WGS) entry which is preliminary data.</text>
</comment>
<dbReference type="InterPro" id="IPR003817">
    <property type="entry name" value="PS_Dcarbxylase"/>
</dbReference>
<organism evidence="13 14">
    <name type="scientific">Virgibacillus salarius</name>
    <dbReference type="NCBI Taxonomy" id="447199"/>
    <lineage>
        <taxon>Bacteria</taxon>
        <taxon>Bacillati</taxon>
        <taxon>Bacillota</taxon>
        <taxon>Bacilli</taxon>
        <taxon>Bacillales</taxon>
        <taxon>Bacillaceae</taxon>
        <taxon>Virgibacillus</taxon>
    </lineage>
</organism>
<evidence type="ECO:0000256" key="1">
    <source>
        <dbReference type="ARBA" id="ARBA00005189"/>
    </source>
</evidence>
<feature type="modified residue" description="Pyruvic acid (Ser); by autocatalysis" evidence="12">
    <location>
        <position position="226"/>
    </location>
</feature>
<keyword evidence="2 12" id="KW-1003">Cell membrane</keyword>
<dbReference type="NCBIfam" id="NF002853">
    <property type="entry name" value="PRK03140.1"/>
    <property type="match status" value="1"/>
</dbReference>
<dbReference type="Proteomes" id="UP000675284">
    <property type="component" value="Unassembled WGS sequence"/>
</dbReference>
<comment type="subcellular location">
    <subcellularLocation>
        <location evidence="12">Cell membrane</location>
        <topology evidence="12">Peripheral membrane protein</topology>
    </subcellularLocation>
</comment>
<dbReference type="Pfam" id="PF02666">
    <property type="entry name" value="PS_Dcarbxylase"/>
    <property type="match status" value="1"/>
</dbReference>
<feature type="active site" description="Schiff-base intermediate with substrate; via pyruvic acid; for decarboxylase activity" evidence="12">
    <location>
        <position position="226"/>
    </location>
</feature>
<dbReference type="InterPro" id="IPR033177">
    <property type="entry name" value="PSD-B"/>
</dbReference>
<evidence type="ECO:0000256" key="6">
    <source>
        <dbReference type="ARBA" id="ARBA00023136"/>
    </source>
</evidence>
<keyword evidence="9 12" id="KW-0456">Lyase</keyword>
<keyword evidence="6 12" id="KW-0472">Membrane</keyword>
<feature type="active site" description="Charge relay system; for autoendoproteolytic cleavage activity" evidence="12">
    <location>
        <position position="86"/>
    </location>
</feature>
<accession>A0A941DXA1</accession>
<comment type="pathway">
    <text evidence="12">Phospholipid metabolism; phosphatidylethanolamine biosynthesis; phosphatidylethanolamine from CDP-diacylglycerol: step 2/2.</text>
</comment>
<dbReference type="PANTHER" id="PTHR10067">
    <property type="entry name" value="PHOSPHATIDYLSERINE DECARBOXYLASE"/>
    <property type="match status" value="1"/>
</dbReference>
<comment type="function">
    <text evidence="12">Catalyzes the formation of phosphatidylethanolamine (PtdEtn) from phosphatidylserine (PtdSer).</text>
</comment>
<keyword evidence="3 12" id="KW-0444">Lipid biosynthesis</keyword>
<feature type="chain" id="PRO_5038179198" description="Phosphatidylserine decarboxylase beta chain" evidence="12">
    <location>
        <begin position="1"/>
        <end position="225"/>
    </location>
</feature>
<evidence type="ECO:0000256" key="3">
    <source>
        <dbReference type="ARBA" id="ARBA00022516"/>
    </source>
</evidence>
<dbReference type="HAMAP" id="MF_00662">
    <property type="entry name" value="PS_decarb_PSD_B_type1"/>
    <property type="match status" value="1"/>
</dbReference>
<evidence type="ECO:0000256" key="12">
    <source>
        <dbReference type="HAMAP-Rule" id="MF_00662"/>
    </source>
</evidence>
<keyword evidence="11 12" id="KW-0670">Pyruvate</keyword>
<dbReference type="EC" id="4.1.1.65" evidence="12"/>
<comment type="PTM">
    <text evidence="12">Is synthesized initially as an inactive proenzyme. Formation of the active enzyme involves a self-maturation process in which the active site pyruvoyl group is generated from an internal serine residue via an autocatalytic post-translational modification. Two non-identical subunits are generated from the proenzyme in this reaction, and the pyruvate is formed at the N-terminus of the alpha chain, which is derived from the carboxyl end of the proenzyme. The autoendoproteolytic cleavage occurs by a canonical serine protease mechanism, in which the side chain hydroxyl group of the serine supplies its oxygen atom to form the C-terminus of the beta chain, while the remainder of the serine residue undergoes an oxidative deamination to produce ammonia and the pyruvoyl prosthetic group on the alpha chain. During this reaction, the Ser that is part of the protease active site of the proenzyme becomes the pyruvoyl prosthetic group, which constitutes an essential element of the active site of the mature decarboxylase.</text>
</comment>
<keyword evidence="14" id="KW-1185">Reference proteome</keyword>
<keyword evidence="8 12" id="KW-0594">Phospholipid biosynthesis</keyword>
<comment type="catalytic activity">
    <reaction evidence="12">
        <text>a 1,2-diacyl-sn-glycero-3-phospho-L-serine + H(+) = a 1,2-diacyl-sn-glycero-3-phosphoethanolamine + CO2</text>
        <dbReference type="Rhea" id="RHEA:20828"/>
        <dbReference type="ChEBI" id="CHEBI:15378"/>
        <dbReference type="ChEBI" id="CHEBI:16526"/>
        <dbReference type="ChEBI" id="CHEBI:57262"/>
        <dbReference type="ChEBI" id="CHEBI:64612"/>
        <dbReference type="EC" id="4.1.1.65"/>
    </reaction>
</comment>
<evidence type="ECO:0000256" key="2">
    <source>
        <dbReference type="ARBA" id="ARBA00022475"/>
    </source>
</evidence>
<gene>
    <name evidence="12" type="primary">psd</name>
    <name evidence="13" type="ORF">KCX74_03770</name>
</gene>